<dbReference type="InterPro" id="IPR041715">
    <property type="entry name" value="HisRS-like_core"/>
</dbReference>
<dbReference type="Gene3D" id="3.30.930.10">
    <property type="entry name" value="Bira Bifunctional Protein, Domain 2"/>
    <property type="match status" value="1"/>
</dbReference>
<dbReference type="Proteomes" id="UP000194577">
    <property type="component" value="Unassembled WGS sequence"/>
</dbReference>
<dbReference type="InterPro" id="IPR004516">
    <property type="entry name" value="HisRS/HisZ"/>
</dbReference>
<evidence type="ECO:0000256" key="6">
    <source>
        <dbReference type="ARBA" id="ARBA00022741"/>
    </source>
</evidence>
<protein>
    <recommendedName>
        <fullName evidence="4 11">Histidine--tRNA ligase</fullName>
        <ecNumber evidence="3 11">6.1.1.21</ecNumber>
    </recommendedName>
</protein>
<evidence type="ECO:0000256" key="7">
    <source>
        <dbReference type="ARBA" id="ARBA00022840"/>
    </source>
</evidence>
<keyword evidence="5" id="KW-0963">Cytoplasm</keyword>
<dbReference type="EMBL" id="MTPX02000064">
    <property type="protein sequence ID" value="PHP52091.1"/>
    <property type="molecule type" value="Genomic_DNA"/>
</dbReference>
<evidence type="ECO:0000256" key="8">
    <source>
        <dbReference type="ARBA" id="ARBA00022917"/>
    </source>
</evidence>
<sequence>MRPMTAAQVRQAQSSLSGFPEWLPAARIVETQFIDTLRRTFELHGFSGIETRAVEPLSELTRKGETSKEVYLLSRLQADPGEAEEADPAKQLGLHFDLTVPFARYVLDNAGTLHFPFKRYQIQKVWRGERPQEGRFREFIQADIDVVGDGSLPLYHDVEMPLIMHEALSALPIPAVTIHVSNRKVAQGFYQSVGVGEDQLAEVLRVVDKLDKIGAGRVASELVDVVGITPDQADAALRLATITGADAEQVHADVLAALNGAAPSELLTQGLDELSELLRSAERRRPGAIIADLKIARGLDYYTGTVYESFMAGHEDLGSVCSGGRYDSLASDGKRTFPGVGISIGLSRLLARVIGAGMLEVTRAVPTVVLVAVTDEEHRGVSDAVADALRSRGIAADVSPSAAKYGKQIRFADKRGIPYVWFPGAEGEPGSVKDIRSGEQVPADAATWFPADAADLAPRLRAAGEAAGQAGEQG</sequence>
<evidence type="ECO:0000313" key="14">
    <source>
        <dbReference type="EMBL" id="PHP52091.1"/>
    </source>
</evidence>
<dbReference type="Pfam" id="PF03129">
    <property type="entry name" value="HGTP_anticodon"/>
    <property type="match status" value="1"/>
</dbReference>
<gene>
    <name evidence="14" type="ORF">BW737_011985</name>
</gene>
<dbReference type="PIRSF" id="PIRSF001549">
    <property type="entry name" value="His-tRNA_synth"/>
    <property type="match status" value="1"/>
</dbReference>
<keyword evidence="7" id="KW-0067">ATP-binding</keyword>
<dbReference type="SUPFAM" id="SSF55681">
    <property type="entry name" value="Class II aaRS and biotin synthetases"/>
    <property type="match status" value="1"/>
</dbReference>
<dbReference type="InterPro" id="IPR045864">
    <property type="entry name" value="aa-tRNA-synth_II/BPL/LPL"/>
</dbReference>
<evidence type="ECO:0000259" key="13">
    <source>
        <dbReference type="Pfam" id="PF13393"/>
    </source>
</evidence>
<feature type="domain" description="Class II Histidinyl-tRNA synthetase (HisRS)-like catalytic core" evidence="13">
    <location>
        <begin position="19"/>
        <end position="349"/>
    </location>
</feature>
<dbReference type="EC" id="6.1.1.21" evidence="3 11"/>
<evidence type="ECO:0000256" key="11">
    <source>
        <dbReference type="NCBIfam" id="TIGR00442"/>
    </source>
</evidence>
<dbReference type="PANTHER" id="PTHR11476:SF7">
    <property type="entry name" value="HISTIDINE--TRNA LIGASE"/>
    <property type="match status" value="1"/>
</dbReference>
<evidence type="ECO:0000313" key="15">
    <source>
        <dbReference type="Proteomes" id="UP000194577"/>
    </source>
</evidence>
<dbReference type="InterPro" id="IPR036621">
    <property type="entry name" value="Anticodon-bd_dom_sf"/>
</dbReference>
<evidence type="ECO:0000256" key="5">
    <source>
        <dbReference type="ARBA" id="ARBA00022490"/>
    </source>
</evidence>
<dbReference type="RefSeq" id="WP_086615798.1">
    <property type="nucleotide sequence ID" value="NZ_MTPX02000064.1"/>
</dbReference>
<keyword evidence="14" id="KW-0436">Ligase</keyword>
<evidence type="ECO:0000256" key="9">
    <source>
        <dbReference type="ARBA" id="ARBA00023146"/>
    </source>
</evidence>
<comment type="similarity">
    <text evidence="1">Belongs to the class-II aminoacyl-tRNA synthetase family.</text>
</comment>
<keyword evidence="9" id="KW-0030">Aminoacyl-tRNA synthetase</keyword>
<evidence type="ECO:0000256" key="10">
    <source>
        <dbReference type="ARBA" id="ARBA00047639"/>
    </source>
</evidence>
<evidence type="ECO:0000256" key="3">
    <source>
        <dbReference type="ARBA" id="ARBA00012815"/>
    </source>
</evidence>
<organism evidence="14 15">
    <name type="scientific">Actinomyces ruminis</name>
    <dbReference type="NCBI Taxonomy" id="1937003"/>
    <lineage>
        <taxon>Bacteria</taxon>
        <taxon>Bacillati</taxon>
        <taxon>Actinomycetota</taxon>
        <taxon>Actinomycetes</taxon>
        <taxon>Actinomycetales</taxon>
        <taxon>Actinomycetaceae</taxon>
        <taxon>Actinomyces</taxon>
    </lineage>
</organism>
<comment type="caution">
    <text evidence="14">The sequence shown here is derived from an EMBL/GenBank/DDBJ whole genome shotgun (WGS) entry which is preliminary data.</text>
</comment>
<evidence type="ECO:0000256" key="4">
    <source>
        <dbReference type="ARBA" id="ARBA00017399"/>
    </source>
</evidence>
<dbReference type="NCBIfam" id="TIGR00442">
    <property type="entry name" value="hisS"/>
    <property type="match status" value="1"/>
</dbReference>
<comment type="catalytic activity">
    <reaction evidence="10">
        <text>tRNA(His) + L-histidine + ATP = L-histidyl-tRNA(His) + AMP + diphosphate + H(+)</text>
        <dbReference type="Rhea" id="RHEA:17313"/>
        <dbReference type="Rhea" id="RHEA-COMP:9665"/>
        <dbReference type="Rhea" id="RHEA-COMP:9689"/>
        <dbReference type="ChEBI" id="CHEBI:15378"/>
        <dbReference type="ChEBI" id="CHEBI:30616"/>
        <dbReference type="ChEBI" id="CHEBI:33019"/>
        <dbReference type="ChEBI" id="CHEBI:57595"/>
        <dbReference type="ChEBI" id="CHEBI:78442"/>
        <dbReference type="ChEBI" id="CHEBI:78527"/>
        <dbReference type="ChEBI" id="CHEBI:456215"/>
        <dbReference type="EC" id="6.1.1.21"/>
    </reaction>
</comment>
<reference evidence="14 15" key="1">
    <citation type="submission" date="2017-10" db="EMBL/GenBank/DDBJ databases">
        <title>Draft genome sequence of cellulolytic Actinomyces sp CtC72 isolated from cattle rumen fluid.</title>
        <authorList>
            <person name="Joshi A.J."/>
            <person name="Vasudevan G."/>
            <person name="Lanjekar V.B."/>
            <person name="Hivarkar S."/>
            <person name="Engineer A."/>
            <person name="Pore S.D."/>
            <person name="Dhakephalkar P.K."/>
            <person name="Dagar S."/>
        </authorList>
    </citation>
    <scope>NUCLEOTIDE SEQUENCE [LARGE SCALE GENOMIC DNA]</scope>
    <source>
        <strain evidence="15">CtC72</strain>
    </source>
</reference>
<dbReference type="GO" id="GO:0016874">
    <property type="term" value="F:ligase activity"/>
    <property type="evidence" value="ECO:0007669"/>
    <property type="project" value="UniProtKB-KW"/>
</dbReference>
<accession>A0ABX4M9X9</accession>
<keyword evidence="8" id="KW-0648">Protein biosynthesis</keyword>
<keyword evidence="15" id="KW-1185">Reference proteome</keyword>
<evidence type="ECO:0000259" key="12">
    <source>
        <dbReference type="Pfam" id="PF03129"/>
    </source>
</evidence>
<evidence type="ECO:0000256" key="1">
    <source>
        <dbReference type="ARBA" id="ARBA00008226"/>
    </source>
</evidence>
<dbReference type="Gene3D" id="3.40.50.800">
    <property type="entry name" value="Anticodon-binding domain"/>
    <property type="match status" value="1"/>
</dbReference>
<dbReference type="Pfam" id="PF13393">
    <property type="entry name" value="tRNA-synt_His"/>
    <property type="match status" value="1"/>
</dbReference>
<dbReference type="PANTHER" id="PTHR11476">
    <property type="entry name" value="HISTIDYL-TRNA SYNTHETASE"/>
    <property type="match status" value="1"/>
</dbReference>
<keyword evidence="6" id="KW-0547">Nucleotide-binding</keyword>
<evidence type="ECO:0000256" key="2">
    <source>
        <dbReference type="ARBA" id="ARBA00011738"/>
    </source>
</evidence>
<comment type="subunit">
    <text evidence="2">Homodimer.</text>
</comment>
<name>A0ABX4M9X9_9ACTO</name>
<proteinExistence type="inferred from homology"/>
<dbReference type="CDD" id="cd00773">
    <property type="entry name" value="HisRS-like_core"/>
    <property type="match status" value="1"/>
</dbReference>
<feature type="domain" description="Anticodon-binding" evidence="12">
    <location>
        <begin position="368"/>
        <end position="431"/>
    </location>
</feature>
<dbReference type="SUPFAM" id="SSF52954">
    <property type="entry name" value="Class II aaRS ABD-related"/>
    <property type="match status" value="1"/>
</dbReference>
<dbReference type="InterPro" id="IPR015807">
    <property type="entry name" value="His-tRNA-ligase"/>
</dbReference>
<dbReference type="InterPro" id="IPR004154">
    <property type="entry name" value="Anticodon-bd"/>
</dbReference>